<comment type="similarity">
    <text evidence="2">Belongs to the chromate ion transporter (CHR) (TC 2.A.51) family.</text>
</comment>
<evidence type="ECO:0000256" key="2">
    <source>
        <dbReference type="ARBA" id="ARBA00005262"/>
    </source>
</evidence>
<evidence type="ECO:0000256" key="7">
    <source>
        <dbReference type="SAM" id="Phobius"/>
    </source>
</evidence>
<dbReference type="InterPro" id="IPR003370">
    <property type="entry name" value="Chromate_transpt"/>
</dbReference>
<dbReference type="EMBL" id="JACHEG010000002">
    <property type="protein sequence ID" value="MBB6162625.1"/>
    <property type="molecule type" value="Genomic_DNA"/>
</dbReference>
<dbReference type="PIRSF" id="PIRSF004810">
    <property type="entry name" value="ChrA"/>
    <property type="match status" value="1"/>
</dbReference>
<feature type="transmembrane region" description="Helical" evidence="7">
    <location>
        <begin position="315"/>
        <end position="340"/>
    </location>
</feature>
<feature type="transmembrane region" description="Helical" evidence="7">
    <location>
        <begin position="283"/>
        <end position="303"/>
    </location>
</feature>
<evidence type="ECO:0000256" key="4">
    <source>
        <dbReference type="ARBA" id="ARBA00022692"/>
    </source>
</evidence>
<name>A0A7X0CZQ7_9HYPH</name>
<feature type="transmembrane region" description="Helical" evidence="7">
    <location>
        <begin position="120"/>
        <end position="141"/>
    </location>
</feature>
<dbReference type="GO" id="GO:0015109">
    <property type="term" value="F:chromate transmembrane transporter activity"/>
    <property type="evidence" value="ECO:0007669"/>
    <property type="project" value="InterPro"/>
</dbReference>
<proteinExistence type="inferred from homology"/>
<evidence type="ECO:0000256" key="1">
    <source>
        <dbReference type="ARBA" id="ARBA00004651"/>
    </source>
</evidence>
<keyword evidence="5 7" id="KW-1133">Transmembrane helix</keyword>
<feature type="transmembrane region" description="Helical" evidence="7">
    <location>
        <begin position="389"/>
        <end position="417"/>
    </location>
</feature>
<dbReference type="Pfam" id="PF02417">
    <property type="entry name" value="Chromate_transp"/>
    <property type="match status" value="2"/>
</dbReference>
<dbReference type="PANTHER" id="PTHR33567">
    <property type="entry name" value="CHROMATE ION TRANSPORTER (EUROFUNG)"/>
    <property type="match status" value="1"/>
</dbReference>
<keyword evidence="6 7" id="KW-0472">Membrane</keyword>
<keyword evidence="9" id="KW-1185">Reference proteome</keyword>
<comment type="subcellular location">
    <subcellularLocation>
        <location evidence="1">Cell membrane</location>
        <topology evidence="1">Multi-pass membrane protein</topology>
    </subcellularLocation>
</comment>
<dbReference type="NCBIfam" id="TIGR00937">
    <property type="entry name" value="2A51"/>
    <property type="match status" value="1"/>
</dbReference>
<evidence type="ECO:0000313" key="9">
    <source>
        <dbReference type="Proteomes" id="UP000547879"/>
    </source>
</evidence>
<evidence type="ECO:0000313" key="8">
    <source>
        <dbReference type="EMBL" id="MBB6162625.1"/>
    </source>
</evidence>
<feature type="transmembrane region" description="Helical" evidence="7">
    <location>
        <begin position="352"/>
        <end position="377"/>
    </location>
</feature>
<sequence length="443" mass="46819">MAAIDGVGKTDEAKPSLAELTSVFARIGCLSFGGPAAQIAMMHRAVVEEKRWLSEERFLHALNYCMLLPGPEAQQLATYIGWLTHGTRGGIISGLLFILPGLVVITILSAAYALWQETTWLAGLFFGLKAAVLAIVVEAVIRLSKKTLKSGFLCLVAATAFVALFLFGVPFPIVVLAAAFAGFLNARRTGVSTAPTGLTDLAAPPSPGRAIISLIGWIIVWQLPLLILWVFSAPDGLTSLFSFFSKMALVTFGGAYAVLAYVAQVGVEQYGWLQPGEMLDGLALAETTPGPLVLVLSFVGFLTGFREASGVVGGVLGALLVAWATFVPSFIFIFAGAPYIERLRGNRILSGALSAITAAVVGVILNLAIWFGLHVLFRQVGKVELVPSLGLELALPVWTSLDPVAAVLFVLSAVLLFRLKLGMVPVLGICAAAGLLVRLLALM</sequence>
<reference evidence="8 9" key="1">
    <citation type="submission" date="2020-08" db="EMBL/GenBank/DDBJ databases">
        <title>Genomic Encyclopedia of Type Strains, Phase IV (KMG-IV): sequencing the most valuable type-strain genomes for metagenomic binning, comparative biology and taxonomic classification.</title>
        <authorList>
            <person name="Goeker M."/>
        </authorList>
    </citation>
    <scope>NUCLEOTIDE SEQUENCE [LARGE SCALE GENOMIC DNA]</scope>
    <source>
        <strain evidence="8 9">DSM 100734</strain>
    </source>
</reference>
<dbReference type="InterPro" id="IPR014047">
    <property type="entry name" value="Chr_Tranpt_l_chain"/>
</dbReference>
<accession>A0A7X0CZQ7</accession>
<dbReference type="GO" id="GO:0005886">
    <property type="term" value="C:plasma membrane"/>
    <property type="evidence" value="ECO:0007669"/>
    <property type="project" value="UniProtKB-SubCell"/>
</dbReference>
<feature type="transmembrane region" description="Helical" evidence="7">
    <location>
        <begin position="210"/>
        <end position="231"/>
    </location>
</feature>
<feature type="transmembrane region" description="Helical" evidence="7">
    <location>
        <begin position="243"/>
        <end position="263"/>
    </location>
</feature>
<feature type="transmembrane region" description="Helical" evidence="7">
    <location>
        <begin position="91"/>
        <end position="114"/>
    </location>
</feature>
<feature type="transmembrane region" description="Helical" evidence="7">
    <location>
        <begin position="153"/>
        <end position="183"/>
    </location>
</feature>
<gene>
    <name evidence="8" type="ORF">HNQ72_002443</name>
</gene>
<evidence type="ECO:0000256" key="6">
    <source>
        <dbReference type="ARBA" id="ARBA00023136"/>
    </source>
</evidence>
<dbReference type="RefSeq" id="WP_183992472.1">
    <property type="nucleotide sequence ID" value="NZ_BMHW01000002.1"/>
</dbReference>
<keyword evidence="4 7" id="KW-0812">Transmembrane</keyword>
<feature type="transmembrane region" description="Helical" evidence="7">
    <location>
        <begin position="423"/>
        <end position="441"/>
    </location>
</feature>
<comment type="caution">
    <text evidence="8">The sequence shown here is derived from an EMBL/GenBank/DDBJ whole genome shotgun (WGS) entry which is preliminary data.</text>
</comment>
<keyword evidence="3" id="KW-1003">Cell membrane</keyword>
<organism evidence="8 9">
    <name type="scientific">Rhizobium wenxiniae</name>
    <dbReference type="NCBI Taxonomy" id="1737357"/>
    <lineage>
        <taxon>Bacteria</taxon>
        <taxon>Pseudomonadati</taxon>
        <taxon>Pseudomonadota</taxon>
        <taxon>Alphaproteobacteria</taxon>
        <taxon>Hyphomicrobiales</taxon>
        <taxon>Rhizobiaceae</taxon>
        <taxon>Rhizobium/Agrobacterium group</taxon>
        <taxon>Rhizobium</taxon>
    </lineage>
</organism>
<protein>
    <submittedName>
        <fullName evidence="8">Chromate transporter</fullName>
    </submittedName>
</protein>
<dbReference type="Proteomes" id="UP000547879">
    <property type="component" value="Unassembled WGS sequence"/>
</dbReference>
<dbReference type="PANTHER" id="PTHR33567:SF3">
    <property type="entry name" value="CHROMATE ION TRANSPORTER (EUROFUNG)"/>
    <property type="match status" value="1"/>
</dbReference>
<dbReference type="AlphaFoldDB" id="A0A7X0CZQ7"/>
<evidence type="ECO:0000256" key="5">
    <source>
        <dbReference type="ARBA" id="ARBA00022989"/>
    </source>
</evidence>
<evidence type="ECO:0000256" key="3">
    <source>
        <dbReference type="ARBA" id="ARBA00022475"/>
    </source>
</evidence>